<dbReference type="Pfam" id="PF00014">
    <property type="entry name" value="Kunitz_BPTI"/>
    <property type="match status" value="1"/>
</dbReference>
<feature type="compositionally biased region" description="Basic residues" evidence="4">
    <location>
        <begin position="149"/>
        <end position="158"/>
    </location>
</feature>
<dbReference type="AlphaFoldDB" id="L7LTB6"/>
<dbReference type="SUPFAM" id="SSF57362">
    <property type="entry name" value="BPTI-like"/>
    <property type="match status" value="2"/>
</dbReference>
<evidence type="ECO:0000259" key="6">
    <source>
        <dbReference type="PROSITE" id="PS50279"/>
    </source>
</evidence>
<evidence type="ECO:0000256" key="5">
    <source>
        <dbReference type="SAM" id="SignalP"/>
    </source>
</evidence>
<reference evidence="7" key="1">
    <citation type="submission" date="2012-11" db="EMBL/GenBank/DDBJ databases">
        <authorList>
            <person name="Lucero-Rivera Y.E."/>
            <person name="Tovar-Ramirez D."/>
        </authorList>
    </citation>
    <scope>NUCLEOTIDE SEQUENCE</scope>
    <source>
        <tissue evidence="7">Salivary gland</tissue>
    </source>
</reference>
<keyword evidence="2" id="KW-0722">Serine protease inhibitor</keyword>
<dbReference type="PANTHER" id="PTHR10083:SF374">
    <property type="entry name" value="BPTI_KUNITZ INHIBITOR DOMAIN-CONTAINING PROTEIN"/>
    <property type="match status" value="1"/>
</dbReference>
<evidence type="ECO:0000256" key="1">
    <source>
        <dbReference type="ARBA" id="ARBA00022690"/>
    </source>
</evidence>
<dbReference type="PANTHER" id="PTHR10083">
    <property type="entry name" value="KUNITZ-TYPE PROTEASE INHIBITOR-RELATED"/>
    <property type="match status" value="1"/>
</dbReference>
<dbReference type="GO" id="GO:0005615">
    <property type="term" value="C:extracellular space"/>
    <property type="evidence" value="ECO:0007669"/>
    <property type="project" value="TreeGrafter"/>
</dbReference>
<protein>
    <submittedName>
        <fullName evidence="7">Putative bilaris</fullName>
    </submittedName>
</protein>
<keyword evidence="3" id="KW-1015">Disulfide bond</keyword>
<evidence type="ECO:0000256" key="2">
    <source>
        <dbReference type="ARBA" id="ARBA00022900"/>
    </source>
</evidence>
<dbReference type="SMART" id="SM00131">
    <property type="entry name" value="KU"/>
    <property type="match status" value="1"/>
</dbReference>
<keyword evidence="1" id="KW-0646">Protease inhibitor</keyword>
<feature type="region of interest" description="Disordered" evidence="4">
    <location>
        <begin position="143"/>
        <end position="165"/>
    </location>
</feature>
<dbReference type="PROSITE" id="PS50279">
    <property type="entry name" value="BPTI_KUNITZ_2"/>
    <property type="match status" value="1"/>
</dbReference>
<feature type="domain" description="BPTI/Kunitz inhibitor" evidence="6">
    <location>
        <begin position="27"/>
        <end position="81"/>
    </location>
</feature>
<evidence type="ECO:0000256" key="4">
    <source>
        <dbReference type="SAM" id="MobiDB-lite"/>
    </source>
</evidence>
<evidence type="ECO:0000313" key="7">
    <source>
        <dbReference type="EMBL" id="JAA54123.1"/>
    </source>
</evidence>
<dbReference type="GO" id="GO:0004867">
    <property type="term" value="F:serine-type endopeptidase inhibitor activity"/>
    <property type="evidence" value="ECO:0007669"/>
    <property type="project" value="UniProtKB-KW"/>
</dbReference>
<name>L7LTB6_RHIPC</name>
<dbReference type="Gene3D" id="4.10.410.10">
    <property type="entry name" value="Pancreatic trypsin inhibitor Kunitz domain"/>
    <property type="match status" value="2"/>
</dbReference>
<organism evidence="7">
    <name type="scientific">Rhipicephalus pulchellus</name>
    <name type="common">Yellow backed tick</name>
    <name type="synonym">Dermacentor pulchellus</name>
    <dbReference type="NCBI Taxonomy" id="72859"/>
    <lineage>
        <taxon>Eukaryota</taxon>
        <taxon>Metazoa</taxon>
        <taxon>Ecdysozoa</taxon>
        <taxon>Arthropoda</taxon>
        <taxon>Chelicerata</taxon>
        <taxon>Arachnida</taxon>
        <taxon>Acari</taxon>
        <taxon>Parasitiformes</taxon>
        <taxon>Ixodida</taxon>
        <taxon>Ixodoidea</taxon>
        <taxon>Ixodidae</taxon>
        <taxon>Rhipicephalinae</taxon>
        <taxon>Rhipicephalus</taxon>
        <taxon>Rhipicephalus</taxon>
    </lineage>
</organism>
<dbReference type="EMBL" id="GACK01010911">
    <property type="protein sequence ID" value="JAA54123.1"/>
    <property type="molecule type" value="mRNA"/>
</dbReference>
<evidence type="ECO:0000256" key="3">
    <source>
        <dbReference type="ARBA" id="ARBA00023157"/>
    </source>
</evidence>
<proteinExistence type="evidence at transcript level"/>
<keyword evidence="5" id="KW-0732">Signal</keyword>
<dbReference type="InterPro" id="IPR050098">
    <property type="entry name" value="TFPI/VKTCI-like"/>
</dbReference>
<feature type="chain" id="PRO_5003980628" evidence="5">
    <location>
        <begin position="20"/>
        <end position="165"/>
    </location>
</feature>
<dbReference type="InterPro" id="IPR002223">
    <property type="entry name" value="Kunitz_BPTI"/>
</dbReference>
<accession>L7LTB6</accession>
<dbReference type="InterPro" id="IPR036880">
    <property type="entry name" value="Kunitz_BPTI_sf"/>
</dbReference>
<feature type="signal peptide" evidence="5">
    <location>
        <begin position="1"/>
        <end position="19"/>
    </location>
</feature>
<reference evidence="7" key="2">
    <citation type="journal article" date="2015" name="J. Proteomics">
        <title>Sexual differences in the sialomes of the zebra tick, Rhipicephalus pulchellus.</title>
        <authorList>
            <person name="Tan A.W."/>
            <person name="Francischetti I.M."/>
            <person name="Slovak M."/>
            <person name="Kini R.M."/>
            <person name="Ribeiro J.M."/>
        </authorList>
    </citation>
    <scope>NUCLEOTIDE SEQUENCE</scope>
    <source>
        <tissue evidence="7">Salivary gland</tissue>
    </source>
</reference>
<sequence>MRVLLFVICATAFAPPIAAKKGLPAKCKEPNFTEESKGKCGKIMERWYFSANSTTCKPIKRGYCNEKAYTFATQHKCNQVCGINDGKKKERLPPLCWSVPRKGKCKANFVKWFWSGPRSGCTSVTGCYTGGFNNRNNCEKKCGGSAKPSRPRPRHLRKNRLENTS</sequence>